<dbReference type="PANTHER" id="PTHR37984">
    <property type="entry name" value="PROTEIN CBG26694"/>
    <property type="match status" value="1"/>
</dbReference>
<evidence type="ECO:0000256" key="1">
    <source>
        <dbReference type="ARBA" id="ARBA00022679"/>
    </source>
</evidence>
<dbReference type="InterPro" id="IPR012337">
    <property type="entry name" value="RNaseH-like_sf"/>
</dbReference>
<accession>A0A7J6KQN7</accession>
<evidence type="ECO:0000256" key="7">
    <source>
        <dbReference type="SAM" id="MobiDB-lite"/>
    </source>
</evidence>
<feature type="domain" description="Integrase zinc-binding" evidence="9">
    <location>
        <begin position="399"/>
        <end position="452"/>
    </location>
</feature>
<sequence>TAYVFVSGETGALPTKNLPIKNPNTKHIHYVDDLAQLAKSTDDFFDLNECTSPNGLPLTTEDILSEDETTFYGVTLTDGADHISYSHARWQKLLDSALPPQATLRQLLSIVAKVTYQPDLLPPFVEPCKNLLQSELAHAANTTNWDSTAEPSLVNLIQSFLELCHKSTLPLLKRYINVNQPIKIYVDASAYCLGLIAYQNDQPILLRQQVLSPRAKDLYHTNTKELNGIAFAIETIRSIEIDRRVHFRYVTIYTDNSAAQSIILNQRVSSVHGKQTVHLLKVLRYLQDITDDQLHRFTIIHCAGPSNKADSLTRHPLLAQLTKSNNYNDDNYQPSDDQPQPIAFMAIKRPAEQLNSPNNPKHPKLKAIDDPTTTLPTTTCPTLDPSLLEILQSGATVSKPDRRQLLEQVHHDYGHEGITTVNKRVNAFNISWPELHSELEDLTKHCQTCQATTNYPLDRALKSPPSTIPQGLINSDAWSIIYMDVIGPYTFDNTQHYAITIMDSYSSSVIIYPTTSTPTTQDAIDALSTIQRHYHRHPAGLQ</sequence>
<dbReference type="InterPro" id="IPR036397">
    <property type="entry name" value="RNaseH_sf"/>
</dbReference>
<dbReference type="GO" id="GO:0003676">
    <property type="term" value="F:nucleic acid binding"/>
    <property type="evidence" value="ECO:0007669"/>
    <property type="project" value="InterPro"/>
</dbReference>
<dbReference type="Proteomes" id="UP000572268">
    <property type="component" value="Unassembled WGS sequence"/>
</dbReference>
<dbReference type="Gene3D" id="1.10.340.70">
    <property type="match status" value="1"/>
</dbReference>
<dbReference type="AlphaFoldDB" id="A0A7J6KQN7"/>
<dbReference type="Pfam" id="PF17917">
    <property type="entry name" value="RT_RNaseH"/>
    <property type="match status" value="1"/>
</dbReference>
<dbReference type="InterPro" id="IPR041373">
    <property type="entry name" value="RT_RNaseH"/>
</dbReference>
<proteinExistence type="predicted"/>
<protein>
    <recommendedName>
        <fullName evidence="12">Integrase catalytic domain-containing protein</fullName>
    </recommendedName>
</protein>
<reference evidence="10 11" key="1">
    <citation type="submission" date="2020-04" db="EMBL/GenBank/DDBJ databases">
        <title>Perkinsus olseni comparative genomics.</title>
        <authorList>
            <person name="Bogema D.R."/>
        </authorList>
    </citation>
    <scope>NUCLEOTIDE SEQUENCE [LARGE SCALE GENOMIC DNA]</scope>
    <source>
        <strain evidence="10">ATCC PRA-31</strain>
    </source>
</reference>
<evidence type="ECO:0000256" key="5">
    <source>
        <dbReference type="ARBA" id="ARBA00022801"/>
    </source>
</evidence>
<dbReference type="GO" id="GO:0003964">
    <property type="term" value="F:RNA-directed DNA polymerase activity"/>
    <property type="evidence" value="ECO:0007669"/>
    <property type="project" value="UniProtKB-KW"/>
</dbReference>
<keyword evidence="1" id="KW-0808">Transferase</keyword>
<feature type="domain" description="Reverse transcriptase RNase H-like" evidence="8">
    <location>
        <begin position="178"/>
        <end position="267"/>
    </location>
</feature>
<evidence type="ECO:0000313" key="10">
    <source>
        <dbReference type="EMBL" id="KAF4648909.1"/>
    </source>
</evidence>
<evidence type="ECO:0000256" key="4">
    <source>
        <dbReference type="ARBA" id="ARBA00022759"/>
    </source>
</evidence>
<organism evidence="10 11">
    <name type="scientific">Perkinsus olseni</name>
    <name type="common">Perkinsus atlanticus</name>
    <dbReference type="NCBI Taxonomy" id="32597"/>
    <lineage>
        <taxon>Eukaryota</taxon>
        <taxon>Sar</taxon>
        <taxon>Alveolata</taxon>
        <taxon>Perkinsozoa</taxon>
        <taxon>Perkinsea</taxon>
        <taxon>Perkinsida</taxon>
        <taxon>Perkinsidae</taxon>
        <taxon>Perkinsus</taxon>
    </lineage>
</organism>
<evidence type="ECO:0000259" key="9">
    <source>
        <dbReference type="Pfam" id="PF17921"/>
    </source>
</evidence>
<evidence type="ECO:0000256" key="6">
    <source>
        <dbReference type="ARBA" id="ARBA00022918"/>
    </source>
</evidence>
<evidence type="ECO:0000259" key="8">
    <source>
        <dbReference type="Pfam" id="PF17917"/>
    </source>
</evidence>
<keyword evidence="3" id="KW-0540">Nuclease</keyword>
<evidence type="ECO:0000256" key="3">
    <source>
        <dbReference type="ARBA" id="ARBA00022722"/>
    </source>
</evidence>
<dbReference type="Pfam" id="PF17921">
    <property type="entry name" value="Integrase_H2C2"/>
    <property type="match status" value="1"/>
</dbReference>
<gene>
    <name evidence="10" type="ORF">FOL46_002356</name>
</gene>
<keyword evidence="2" id="KW-0548">Nucleotidyltransferase</keyword>
<evidence type="ECO:0000313" key="11">
    <source>
        <dbReference type="Proteomes" id="UP000572268"/>
    </source>
</evidence>
<dbReference type="PANTHER" id="PTHR37984:SF5">
    <property type="entry name" value="PROTEIN NYNRIN-LIKE"/>
    <property type="match status" value="1"/>
</dbReference>
<dbReference type="Gene3D" id="3.30.420.10">
    <property type="entry name" value="Ribonuclease H-like superfamily/Ribonuclease H"/>
    <property type="match status" value="1"/>
</dbReference>
<feature type="non-terminal residue" evidence="10">
    <location>
        <position position="542"/>
    </location>
</feature>
<dbReference type="EMBL" id="JABANN010001743">
    <property type="protein sequence ID" value="KAF4648909.1"/>
    <property type="molecule type" value="Genomic_DNA"/>
</dbReference>
<dbReference type="InterPro" id="IPR041588">
    <property type="entry name" value="Integrase_H2C2"/>
</dbReference>
<keyword evidence="4" id="KW-0255">Endonuclease</keyword>
<dbReference type="InterPro" id="IPR043502">
    <property type="entry name" value="DNA/RNA_pol_sf"/>
</dbReference>
<feature type="non-terminal residue" evidence="10">
    <location>
        <position position="1"/>
    </location>
</feature>
<evidence type="ECO:0008006" key="12">
    <source>
        <dbReference type="Google" id="ProtNLM"/>
    </source>
</evidence>
<name>A0A7J6KQN7_PEROL</name>
<evidence type="ECO:0000256" key="2">
    <source>
        <dbReference type="ARBA" id="ARBA00022695"/>
    </source>
</evidence>
<keyword evidence="5" id="KW-0378">Hydrolase</keyword>
<dbReference type="SUPFAM" id="SSF56672">
    <property type="entry name" value="DNA/RNA polymerases"/>
    <property type="match status" value="1"/>
</dbReference>
<dbReference type="GO" id="GO:0004519">
    <property type="term" value="F:endonuclease activity"/>
    <property type="evidence" value="ECO:0007669"/>
    <property type="project" value="UniProtKB-KW"/>
</dbReference>
<keyword evidence="6" id="KW-0695">RNA-directed DNA polymerase</keyword>
<dbReference type="InterPro" id="IPR050951">
    <property type="entry name" value="Retrovirus_Pol_polyprotein"/>
</dbReference>
<comment type="caution">
    <text evidence="10">The sequence shown here is derived from an EMBL/GenBank/DDBJ whole genome shotgun (WGS) entry which is preliminary data.</text>
</comment>
<dbReference type="GO" id="GO:0016787">
    <property type="term" value="F:hydrolase activity"/>
    <property type="evidence" value="ECO:0007669"/>
    <property type="project" value="UniProtKB-KW"/>
</dbReference>
<dbReference type="SUPFAM" id="SSF53098">
    <property type="entry name" value="Ribonuclease H-like"/>
    <property type="match status" value="1"/>
</dbReference>
<feature type="region of interest" description="Disordered" evidence="7">
    <location>
        <begin position="354"/>
        <end position="373"/>
    </location>
</feature>